<feature type="compositionally biased region" description="Polar residues" evidence="1">
    <location>
        <begin position="24"/>
        <end position="33"/>
    </location>
</feature>
<gene>
    <name evidence="2" type="ORF">RF11_02002</name>
</gene>
<dbReference type="Proteomes" id="UP000031668">
    <property type="component" value="Unassembled WGS sequence"/>
</dbReference>
<evidence type="ECO:0000256" key="1">
    <source>
        <dbReference type="SAM" id="MobiDB-lite"/>
    </source>
</evidence>
<comment type="caution">
    <text evidence="2">The sequence shown here is derived from an EMBL/GenBank/DDBJ whole genome shotgun (WGS) entry which is preliminary data.</text>
</comment>
<evidence type="ECO:0000313" key="2">
    <source>
        <dbReference type="EMBL" id="KII68001.1"/>
    </source>
</evidence>
<protein>
    <submittedName>
        <fullName evidence="2">Uncharacterized protein</fullName>
    </submittedName>
</protein>
<accession>A0A0C2MLA8</accession>
<feature type="region of interest" description="Disordered" evidence="1">
    <location>
        <begin position="1"/>
        <end position="95"/>
    </location>
</feature>
<sequence length="185" mass="21477">MMDAVELEASATIQEEMVTKDSEVASSVGSNTEKQGEKGEGLMTQIFGESDEEAEATHEETKNEEFVHPKIDWTLMRSPSKSKMNDNRPDDQIDEVEQYFRNKKLARKRKPKKDQMYYEQLSAQAKAFVVKMFEASRSDRKNLEEKKQALEKLRLMESVRVGLHRLLFSFFKAPSRKKLKETTTF</sequence>
<dbReference type="EMBL" id="JWZT01002990">
    <property type="protein sequence ID" value="KII68001.1"/>
    <property type="molecule type" value="Genomic_DNA"/>
</dbReference>
<reference evidence="2 3" key="1">
    <citation type="journal article" date="2014" name="Genome Biol. Evol.">
        <title>The genome of the myxosporean Thelohanellus kitauei shows adaptations to nutrient acquisition within its fish host.</title>
        <authorList>
            <person name="Yang Y."/>
            <person name="Xiong J."/>
            <person name="Zhou Z."/>
            <person name="Huo F."/>
            <person name="Miao W."/>
            <person name="Ran C."/>
            <person name="Liu Y."/>
            <person name="Zhang J."/>
            <person name="Feng J."/>
            <person name="Wang M."/>
            <person name="Wang M."/>
            <person name="Wang L."/>
            <person name="Yao B."/>
        </authorList>
    </citation>
    <scope>NUCLEOTIDE SEQUENCE [LARGE SCALE GENOMIC DNA]</scope>
    <source>
        <strain evidence="2">Wuqing</strain>
    </source>
</reference>
<keyword evidence="3" id="KW-1185">Reference proteome</keyword>
<proteinExistence type="predicted"/>
<evidence type="ECO:0000313" key="3">
    <source>
        <dbReference type="Proteomes" id="UP000031668"/>
    </source>
</evidence>
<feature type="compositionally biased region" description="Basic and acidic residues" evidence="1">
    <location>
        <begin position="55"/>
        <end position="71"/>
    </location>
</feature>
<name>A0A0C2MLA8_THEKT</name>
<organism evidence="2 3">
    <name type="scientific">Thelohanellus kitauei</name>
    <name type="common">Myxosporean</name>
    <dbReference type="NCBI Taxonomy" id="669202"/>
    <lineage>
        <taxon>Eukaryota</taxon>
        <taxon>Metazoa</taxon>
        <taxon>Cnidaria</taxon>
        <taxon>Myxozoa</taxon>
        <taxon>Myxosporea</taxon>
        <taxon>Bivalvulida</taxon>
        <taxon>Platysporina</taxon>
        <taxon>Myxobolidae</taxon>
        <taxon>Thelohanellus</taxon>
    </lineage>
</organism>
<dbReference type="AlphaFoldDB" id="A0A0C2MLA8"/>